<dbReference type="EMBL" id="CP089984">
    <property type="protein sequence ID" value="WXB19873.1"/>
    <property type="molecule type" value="Genomic_DNA"/>
</dbReference>
<feature type="transmembrane region" description="Helical" evidence="2">
    <location>
        <begin position="426"/>
        <end position="451"/>
    </location>
</feature>
<evidence type="ECO:0000256" key="2">
    <source>
        <dbReference type="SAM" id="Phobius"/>
    </source>
</evidence>
<feature type="transmembrane region" description="Helical" evidence="2">
    <location>
        <begin position="913"/>
        <end position="932"/>
    </location>
</feature>
<feature type="transmembrane region" description="Helical" evidence="2">
    <location>
        <begin position="522"/>
        <end position="543"/>
    </location>
</feature>
<dbReference type="Gene3D" id="3.30.70.1430">
    <property type="entry name" value="Multidrug efflux transporter AcrB pore domain"/>
    <property type="match status" value="2"/>
</dbReference>
<protein>
    <submittedName>
        <fullName evidence="3">Efflux RND transporter permease subunit</fullName>
    </submittedName>
</protein>
<feature type="transmembrane region" description="Helical" evidence="2">
    <location>
        <begin position="939"/>
        <end position="961"/>
    </location>
</feature>
<dbReference type="PANTHER" id="PTHR32063">
    <property type="match status" value="1"/>
</dbReference>
<keyword evidence="2" id="KW-1133">Transmembrane helix</keyword>
<dbReference type="RefSeq" id="WP_394829471.1">
    <property type="nucleotide sequence ID" value="NZ_CP089984.1"/>
</dbReference>
<feature type="transmembrane region" description="Helical" evidence="2">
    <location>
        <begin position="333"/>
        <end position="352"/>
    </location>
</feature>
<evidence type="ECO:0000313" key="4">
    <source>
        <dbReference type="Proteomes" id="UP001370348"/>
    </source>
</evidence>
<dbReference type="Gene3D" id="3.30.70.1440">
    <property type="entry name" value="Multidrug efflux transporter AcrB pore domain"/>
    <property type="match status" value="1"/>
</dbReference>
<reference evidence="3 4" key="1">
    <citation type="submission" date="2021-12" db="EMBL/GenBank/DDBJ databases">
        <title>Discovery of the Pendulisporaceae a myxobacterial family with distinct sporulation behavior and unique specialized metabolism.</title>
        <authorList>
            <person name="Garcia R."/>
            <person name="Popoff A."/>
            <person name="Bader C.D."/>
            <person name="Loehr J."/>
            <person name="Walesch S."/>
            <person name="Walt C."/>
            <person name="Boldt J."/>
            <person name="Bunk B."/>
            <person name="Haeckl F.J.F.P.J."/>
            <person name="Gunesch A.P."/>
            <person name="Birkelbach J."/>
            <person name="Nuebel U."/>
            <person name="Pietschmann T."/>
            <person name="Bach T."/>
            <person name="Mueller R."/>
        </authorList>
    </citation>
    <scope>NUCLEOTIDE SEQUENCE [LARGE SCALE GENOMIC DNA]</scope>
    <source>
        <strain evidence="3 4">MSr11954</strain>
    </source>
</reference>
<evidence type="ECO:0000256" key="1">
    <source>
        <dbReference type="SAM" id="MobiDB-lite"/>
    </source>
</evidence>
<evidence type="ECO:0000313" key="3">
    <source>
        <dbReference type="EMBL" id="WXB19873.1"/>
    </source>
</evidence>
<dbReference type="PRINTS" id="PR00702">
    <property type="entry name" value="ACRIFLAVINRP"/>
</dbReference>
<dbReference type="Gene3D" id="1.20.1640.10">
    <property type="entry name" value="Multidrug efflux transporter AcrB transmembrane domain"/>
    <property type="match status" value="2"/>
</dbReference>
<feature type="transmembrane region" description="Helical" evidence="2">
    <location>
        <begin position="1052"/>
        <end position="1077"/>
    </location>
</feature>
<dbReference type="Pfam" id="PF00873">
    <property type="entry name" value="ACR_tran"/>
    <property type="match status" value="2"/>
</dbReference>
<feature type="transmembrane region" description="Helical" evidence="2">
    <location>
        <begin position="359"/>
        <end position="379"/>
    </location>
</feature>
<organism evidence="3 4">
    <name type="scientific">Pendulispora albinea</name>
    <dbReference type="NCBI Taxonomy" id="2741071"/>
    <lineage>
        <taxon>Bacteria</taxon>
        <taxon>Pseudomonadati</taxon>
        <taxon>Myxococcota</taxon>
        <taxon>Myxococcia</taxon>
        <taxon>Myxococcales</taxon>
        <taxon>Sorangiineae</taxon>
        <taxon>Pendulisporaceae</taxon>
        <taxon>Pendulispora</taxon>
    </lineage>
</organism>
<feature type="transmembrane region" description="Helical" evidence="2">
    <location>
        <begin position="967"/>
        <end position="989"/>
    </location>
</feature>
<dbReference type="SUPFAM" id="SSF82693">
    <property type="entry name" value="Multidrug efflux transporter AcrB pore domain, PN1, PN2, PC1 and PC2 subdomains"/>
    <property type="match status" value="2"/>
</dbReference>
<dbReference type="Gene3D" id="3.30.70.1320">
    <property type="entry name" value="Multidrug efflux transporter AcrB pore domain like"/>
    <property type="match status" value="1"/>
</dbReference>
<dbReference type="SUPFAM" id="SSF82866">
    <property type="entry name" value="Multidrug efflux transporter AcrB transmembrane domain"/>
    <property type="match status" value="2"/>
</dbReference>
<feature type="transmembrane region" description="Helical" evidence="2">
    <location>
        <begin position="463"/>
        <end position="489"/>
    </location>
</feature>
<gene>
    <name evidence="3" type="ORF">LZC94_21940</name>
</gene>
<keyword evidence="2" id="KW-0812">Transmembrane</keyword>
<dbReference type="Gene3D" id="3.30.2090.10">
    <property type="entry name" value="Multidrug efflux transporter AcrB TolC docking domain, DN and DC subdomains"/>
    <property type="match status" value="2"/>
</dbReference>
<dbReference type="InterPro" id="IPR027463">
    <property type="entry name" value="AcrB_DN_DC_subdom"/>
</dbReference>
<keyword evidence="2" id="KW-0472">Membrane</keyword>
<feature type="region of interest" description="Disordered" evidence="1">
    <location>
        <begin position="808"/>
        <end position="829"/>
    </location>
</feature>
<dbReference type="Proteomes" id="UP001370348">
    <property type="component" value="Chromosome"/>
</dbReference>
<sequence length="1103" mass="119700">MIARCVLGCARHPWLVLVVALLVAAGGELARRGLADDVVPNLSDPQIGVVADWMGHGAPEVAAKVTSVLTDALHDLPGVTAVRGSTMSGMAYVDVVLDGKAGLDAVHRAVRERAETARAKLPSDVRVQVGPPASSTGWVFAYALVAPAHVSSLHKMRRFQDEVLRPALLAIPGVAEVATVGGGVQQARIDLKPNEMRERGVAFTDLVAALKPAFAAGGGMANPEELGGITVRADEDGPIHVRDVARLHLTDDMPTGLADVGGSRAVAGIVIARPDANVGQLVRDVQRTLDRERVHLPRRPSDPGMIDPGVSTEIQLVTVYDRSDLASRVHHTLLAALGEEVAVVVVIILVFLLHWRSALVPLVTLPMVLLLTFAGMWIAGVPAAIMSLGGIGIALGIAVDAEVVALEASHRRLETLVAPSREARRFAIVAAVQRFAPAILTSLMITSLSFLPVFTFTGETGRLLYPLALTKTLVVASAAVVTLTVAPALRELLLRGKVRPEFENPLTRGLVRLYRPFVRFALARPAFTLVTAALAVLSCIPLLPKLGGEFLPRIDEGDLLYMPTAQPGVPPAQAAVHLSWQDRALREVPEVETVFGKVGRADTGTDPAPYAMAETIVRLRPRSEWPTLERTRWYSTWAPEPVRRLLRHVWPERTPRTYAELVEELDRAARLPGWTSAWTAPARARMDMLATGVRTPAGLRIVSPDPQRLDALGTELRSVLSHVPGTRSAVFESQGGETWLGFEPDPEALARHGVAPAALQETIDLLASGGTLGEIEHEHRRLRARIGPEAHKDDHGPADEWRTITVRSSAPPARPGEPPAAKTAGAEGQPVPLSLLGRPSYMTRPAVLRTERGELVAYVYVDLEAGIDVERYVESAQLEVNRVLERSDVRLATGERIEWTGQYTLLAAGKRRLGWIVPMVLVSMFALLWLQFRNAVEAAIVLVSVPFALVGSFWTLFLLSYPLSAPVWVGLLSTVGLAMQTGVVMVVYIDEAFHRRLREGRLKTREDIVEAHAEGTVRRLRPKIMTIATMAASLLPLLWTEGPGADVMKRVAAPMLGGLATSTALTLEVLPVIYTIWRYHQLRRTNYFKYLNLEASRATHVRA</sequence>
<feature type="transmembrane region" description="Helical" evidence="2">
    <location>
        <begin position="385"/>
        <end position="406"/>
    </location>
</feature>
<keyword evidence="4" id="KW-1185">Reference proteome</keyword>
<proteinExistence type="predicted"/>
<dbReference type="PANTHER" id="PTHR32063:SF19">
    <property type="entry name" value="CATION EFFLUX SYSTEM PROTEIN CUSA"/>
    <property type="match status" value="1"/>
</dbReference>
<feature type="transmembrane region" description="Helical" evidence="2">
    <location>
        <begin position="1024"/>
        <end position="1040"/>
    </location>
</feature>
<dbReference type="InterPro" id="IPR001036">
    <property type="entry name" value="Acrflvin-R"/>
</dbReference>
<dbReference type="SUPFAM" id="SSF82714">
    <property type="entry name" value="Multidrug efflux transporter AcrB TolC docking domain, DN and DC subdomains"/>
    <property type="match status" value="1"/>
</dbReference>
<accession>A0ABZ2MBL5</accession>
<name>A0ABZ2MBL5_9BACT</name>